<evidence type="ECO:0000256" key="2">
    <source>
        <dbReference type="ARBA" id="ARBA00008358"/>
    </source>
</evidence>
<gene>
    <name evidence="11" type="primary">gspI</name>
    <name evidence="12" type="ORF">GHO39_16125</name>
    <name evidence="11" type="ORF">GHO40_00545</name>
</gene>
<evidence type="ECO:0000259" key="10">
    <source>
        <dbReference type="Pfam" id="PF02501"/>
    </source>
</evidence>
<dbReference type="GO" id="GO:0005886">
    <property type="term" value="C:plasma membrane"/>
    <property type="evidence" value="ECO:0007669"/>
    <property type="project" value="UniProtKB-SubCell"/>
</dbReference>
<protein>
    <recommendedName>
        <fullName evidence="9">Type II secretion system protein I</fullName>
        <shortName evidence="9">T2SS minor pseudopilin I</shortName>
    </recommendedName>
</protein>
<feature type="transmembrane region" description="Helical" evidence="9">
    <location>
        <begin position="12"/>
        <end position="34"/>
    </location>
</feature>
<keyword evidence="3" id="KW-1003">Cell membrane</keyword>
<evidence type="ECO:0000313" key="14">
    <source>
        <dbReference type="Proteomes" id="UP000489190"/>
    </source>
</evidence>
<feature type="domain" description="Type II secretion system protein GspI C-terminal" evidence="10">
    <location>
        <begin position="41"/>
        <end position="117"/>
    </location>
</feature>
<dbReference type="InterPro" id="IPR003413">
    <property type="entry name" value="T2SS_GspI_C"/>
</dbReference>
<keyword evidence="6 9" id="KW-0812">Transmembrane</keyword>
<name>A0A0J6IH46_9PSED</name>
<keyword evidence="8 9" id="KW-0472">Membrane</keyword>
<evidence type="ECO:0000256" key="4">
    <source>
        <dbReference type="ARBA" id="ARBA00022481"/>
    </source>
</evidence>
<evidence type="ECO:0000256" key="8">
    <source>
        <dbReference type="ARBA" id="ARBA00023136"/>
    </source>
</evidence>
<dbReference type="STRING" id="1608996.TU84_01345"/>
<comment type="caution">
    <text evidence="11">The sequence shown here is derived from an EMBL/GenBank/DDBJ whole genome shotgun (WGS) entry which is preliminary data.</text>
</comment>
<evidence type="ECO:0000256" key="1">
    <source>
        <dbReference type="ARBA" id="ARBA00004377"/>
    </source>
</evidence>
<accession>A0A0J6IH46</accession>
<sequence>MRTEKGFTLLEVMIALAIFATLAAAVMSASQYVLGQSARVQTRLLAGWLADNHLSELHLQSATLAMGSKTLNQRFAQREWRLFQHIASEPDTGLLRVELSVSPAGSDQALLSVTHWLARNHD</sequence>
<evidence type="ECO:0000313" key="12">
    <source>
        <dbReference type="EMBL" id="MQT90653.1"/>
    </source>
</evidence>
<dbReference type="GO" id="GO:0015628">
    <property type="term" value="P:protein secretion by the type II secretion system"/>
    <property type="evidence" value="ECO:0007669"/>
    <property type="project" value="UniProtKB-UniRule"/>
</dbReference>
<evidence type="ECO:0000256" key="5">
    <source>
        <dbReference type="ARBA" id="ARBA00022519"/>
    </source>
</evidence>
<keyword evidence="7 9" id="KW-1133">Transmembrane helix</keyword>
<comment type="similarity">
    <text evidence="2 9">Belongs to the GSP I family.</text>
</comment>
<dbReference type="NCBIfam" id="TIGR01707">
    <property type="entry name" value="gspI"/>
    <property type="match status" value="1"/>
</dbReference>
<dbReference type="PANTHER" id="PTHR38779">
    <property type="entry name" value="TYPE II SECRETION SYSTEM PROTEIN I-RELATED"/>
    <property type="match status" value="1"/>
</dbReference>
<dbReference type="SUPFAM" id="SSF54523">
    <property type="entry name" value="Pili subunits"/>
    <property type="match status" value="2"/>
</dbReference>
<dbReference type="InterPro" id="IPR012902">
    <property type="entry name" value="N_methyl_site"/>
</dbReference>
<keyword evidence="4 9" id="KW-0488">Methylation</keyword>
<dbReference type="OrthoDB" id="6121517at2"/>
<comment type="subcellular location">
    <subcellularLocation>
        <location evidence="1 9">Cell inner membrane</location>
        <topology evidence="1 9">Single-pass membrane protein</topology>
    </subcellularLocation>
</comment>
<dbReference type="PANTHER" id="PTHR38779:SF2">
    <property type="entry name" value="TYPE II SECRETION SYSTEM PROTEIN I-RELATED"/>
    <property type="match status" value="1"/>
</dbReference>
<proteinExistence type="inferred from homology"/>
<evidence type="ECO:0000313" key="13">
    <source>
        <dbReference type="Proteomes" id="UP000441404"/>
    </source>
</evidence>
<dbReference type="NCBIfam" id="TIGR02532">
    <property type="entry name" value="IV_pilin_GFxxxE"/>
    <property type="match status" value="1"/>
</dbReference>
<dbReference type="RefSeq" id="WP_048366699.1">
    <property type="nucleotide sequence ID" value="NZ_JBLZZP010000003.1"/>
</dbReference>
<dbReference type="PROSITE" id="PS00409">
    <property type="entry name" value="PROKAR_NTER_METHYL"/>
    <property type="match status" value="1"/>
</dbReference>
<dbReference type="Proteomes" id="UP000441404">
    <property type="component" value="Unassembled WGS sequence"/>
</dbReference>
<comment type="function">
    <text evidence="9">Component of the type II secretion system required for the energy-dependent secretion of extracellular factors such as proteases and toxins from the periplasm.</text>
</comment>
<dbReference type="InterPro" id="IPR010052">
    <property type="entry name" value="T2SS_protein-GspI"/>
</dbReference>
<keyword evidence="5 9" id="KW-0997">Cell inner membrane</keyword>
<dbReference type="InterPro" id="IPR045584">
    <property type="entry name" value="Pilin-like"/>
</dbReference>
<organism evidence="11 13">
    <name type="scientific">Pseudomonas helleri</name>
    <dbReference type="NCBI Taxonomy" id="1608996"/>
    <lineage>
        <taxon>Bacteria</taxon>
        <taxon>Pseudomonadati</taxon>
        <taxon>Pseudomonadota</taxon>
        <taxon>Gammaproteobacteria</taxon>
        <taxon>Pseudomonadales</taxon>
        <taxon>Pseudomonadaceae</taxon>
        <taxon>Pseudomonas</taxon>
    </lineage>
</organism>
<evidence type="ECO:0000256" key="3">
    <source>
        <dbReference type="ARBA" id="ARBA00022475"/>
    </source>
</evidence>
<dbReference type="Pfam" id="PF07963">
    <property type="entry name" value="N_methyl"/>
    <property type="match status" value="1"/>
</dbReference>
<reference evidence="13 14" key="1">
    <citation type="submission" date="2019-10" db="EMBL/GenBank/DDBJ databases">
        <title>Evaluation of single-gene subtyping targets for Pseudomonas.</title>
        <authorList>
            <person name="Reichler S.J."/>
            <person name="Orsi R.H."/>
            <person name="Wiedmann M."/>
            <person name="Martin N.H."/>
            <person name="Murphy S.I."/>
        </authorList>
    </citation>
    <scope>NUCLEOTIDE SEQUENCE [LARGE SCALE GENOMIC DNA]</scope>
    <source>
        <strain evidence="12 14">FSL R10-3254</strain>
        <strain evidence="11 13">FSL R10-3257</strain>
    </source>
</reference>
<dbReference type="Gene3D" id="3.30.1300.30">
    <property type="entry name" value="GSPII I/J protein-like"/>
    <property type="match status" value="1"/>
</dbReference>
<dbReference type="GO" id="GO:0015627">
    <property type="term" value="C:type II protein secretion system complex"/>
    <property type="evidence" value="ECO:0007669"/>
    <property type="project" value="UniProtKB-UniRule"/>
</dbReference>
<evidence type="ECO:0000256" key="6">
    <source>
        <dbReference type="ARBA" id="ARBA00022692"/>
    </source>
</evidence>
<dbReference type="EMBL" id="WIWI01000042">
    <property type="protein sequence ID" value="MQT90653.1"/>
    <property type="molecule type" value="Genomic_DNA"/>
</dbReference>
<evidence type="ECO:0000256" key="9">
    <source>
        <dbReference type="RuleBase" id="RU368030"/>
    </source>
</evidence>
<evidence type="ECO:0000256" key="7">
    <source>
        <dbReference type="ARBA" id="ARBA00022989"/>
    </source>
</evidence>
<dbReference type="EMBL" id="WIWJ01000001">
    <property type="protein sequence ID" value="MQT45232.1"/>
    <property type="molecule type" value="Genomic_DNA"/>
</dbReference>
<dbReference type="Proteomes" id="UP000489190">
    <property type="component" value="Unassembled WGS sequence"/>
</dbReference>
<comment type="PTM">
    <text evidence="9">Cleaved by prepilin peptidase.</text>
</comment>
<dbReference type="Pfam" id="PF02501">
    <property type="entry name" value="T2SSI"/>
    <property type="match status" value="1"/>
</dbReference>
<evidence type="ECO:0000313" key="11">
    <source>
        <dbReference type="EMBL" id="MQT45232.1"/>
    </source>
</evidence>
<dbReference type="AlphaFoldDB" id="A0A0J6IH46"/>
<comment type="subunit">
    <text evidence="9">Type II secretion is composed of four main components: the outer membrane complex, the inner membrane complex, the cytoplasmic secretion ATPase and the periplasm-spanning pseudopilus.</text>
</comment>